<feature type="compositionally biased region" description="Acidic residues" evidence="1">
    <location>
        <begin position="97"/>
        <end position="109"/>
    </location>
</feature>
<feature type="signal peptide" evidence="2">
    <location>
        <begin position="1"/>
        <end position="27"/>
    </location>
</feature>
<feature type="region of interest" description="Disordered" evidence="1">
    <location>
        <begin position="44"/>
        <end position="70"/>
    </location>
</feature>
<feature type="region of interest" description="Disordered" evidence="1">
    <location>
        <begin position="85"/>
        <end position="119"/>
    </location>
</feature>
<protein>
    <recommendedName>
        <fullName evidence="4">Phytosulfokine-beta</fullName>
    </recommendedName>
</protein>
<feature type="chain" id="PRO_5014892914" description="Phytosulfokine-beta" evidence="2">
    <location>
        <begin position="28"/>
        <end position="119"/>
    </location>
</feature>
<evidence type="ECO:0000256" key="2">
    <source>
        <dbReference type="SAM" id="SignalP"/>
    </source>
</evidence>
<evidence type="ECO:0000313" key="3">
    <source>
        <dbReference type="EMBL" id="SPC88092.1"/>
    </source>
</evidence>
<evidence type="ECO:0008006" key="4">
    <source>
        <dbReference type="Google" id="ProtNLM"/>
    </source>
</evidence>
<accession>A0A2N9FLD3</accession>
<feature type="compositionally biased region" description="Acidic residues" evidence="1">
    <location>
        <begin position="60"/>
        <end position="70"/>
    </location>
</feature>
<dbReference type="EMBL" id="OIVN01000970">
    <property type="protein sequence ID" value="SPC88092.1"/>
    <property type="molecule type" value="Genomic_DNA"/>
</dbReference>
<proteinExistence type="predicted"/>
<reference evidence="3" key="1">
    <citation type="submission" date="2018-02" db="EMBL/GenBank/DDBJ databases">
        <authorList>
            <person name="Cohen D.B."/>
            <person name="Kent A.D."/>
        </authorList>
    </citation>
    <scope>NUCLEOTIDE SEQUENCE</scope>
</reference>
<keyword evidence="2" id="KW-0732">Signal</keyword>
<sequence length="119" mass="12916">MAISRSVLLFGLGTLLVCLLLIKVSEADESDHYAPIHVIKHDGIHCDGAHPNNGDQCRNDDDDNEEVDDDVDDTYKVVNKMSVSFSASTGQSSSSEDPSESDATSTEEELNNHMIVLGH</sequence>
<name>A0A2N9FLD3_FAGSY</name>
<dbReference type="AlphaFoldDB" id="A0A2N9FLD3"/>
<organism evidence="3">
    <name type="scientific">Fagus sylvatica</name>
    <name type="common">Beechnut</name>
    <dbReference type="NCBI Taxonomy" id="28930"/>
    <lineage>
        <taxon>Eukaryota</taxon>
        <taxon>Viridiplantae</taxon>
        <taxon>Streptophyta</taxon>
        <taxon>Embryophyta</taxon>
        <taxon>Tracheophyta</taxon>
        <taxon>Spermatophyta</taxon>
        <taxon>Magnoliopsida</taxon>
        <taxon>eudicotyledons</taxon>
        <taxon>Gunneridae</taxon>
        <taxon>Pentapetalae</taxon>
        <taxon>rosids</taxon>
        <taxon>fabids</taxon>
        <taxon>Fagales</taxon>
        <taxon>Fagaceae</taxon>
        <taxon>Fagus</taxon>
    </lineage>
</organism>
<gene>
    <name evidence="3" type="ORF">FSB_LOCUS15974</name>
</gene>
<evidence type="ECO:0000256" key="1">
    <source>
        <dbReference type="SAM" id="MobiDB-lite"/>
    </source>
</evidence>
<feature type="compositionally biased region" description="Low complexity" evidence="1">
    <location>
        <begin position="85"/>
        <end position="96"/>
    </location>
</feature>